<dbReference type="RefSeq" id="WP_289445433.1">
    <property type="nucleotide sequence ID" value="NZ_JAUCGR010000001.1"/>
</dbReference>
<proteinExistence type="predicted"/>
<reference evidence="3 4" key="1">
    <citation type="submission" date="2023-06" db="EMBL/GenBank/DDBJ databases">
        <title>Cellulomonas sp. MW9 Whole genome sequence.</title>
        <authorList>
            <person name="Park S."/>
        </authorList>
    </citation>
    <scope>NUCLEOTIDE SEQUENCE [LARGE SCALE GENOMIC DNA]</scope>
    <source>
        <strain evidence="3 4">MW9</strain>
    </source>
</reference>
<dbReference type="InterPro" id="IPR018649">
    <property type="entry name" value="SHOCT"/>
</dbReference>
<keyword evidence="4" id="KW-1185">Reference proteome</keyword>
<feature type="compositionally biased region" description="Low complexity" evidence="1">
    <location>
        <begin position="73"/>
        <end position="85"/>
    </location>
</feature>
<dbReference type="Proteomes" id="UP001321453">
    <property type="component" value="Unassembled WGS sequence"/>
</dbReference>
<feature type="compositionally biased region" description="Basic and acidic residues" evidence="1">
    <location>
        <begin position="38"/>
        <end position="50"/>
    </location>
</feature>
<gene>
    <name evidence="3" type="ORF">QRT05_03870</name>
</gene>
<feature type="domain" description="SHOCT" evidence="2">
    <location>
        <begin position="95"/>
        <end position="121"/>
    </location>
</feature>
<dbReference type="Pfam" id="PF09851">
    <property type="entry name" value="SHOCT"/>
    <property type="match status" value="1"/>
</dbReference>
<protein>
    <submittedName>
        <fullName evidence="3">SHOCT domain-containing protein</fullName>
    </submittedName>
</protein>
<evidence type="ECO:0000256" key="1">
    <source>
        <dbReference type="SAM" id="MobiDB-lite"/>
    </source>
</evidence>
<evidence type="ECO:0000259" key="2">
    <source>
        <dbReference type="Pfam" id="PF09851"/>
    </source>
</evidence>
<dbReference type="EMBL" id="JAUCGR010000001">
    <property type="protein sequence ID" value="MDM7830459.1"/>
    <property type="molecule type" value="Genomic_DNA"/>
</dbReference>
<evidence type="ECO:0000313" key="3">
    <source>
        <dbReference type="EMBL" id="MDM7830459.1"/>
    </source>
</evidence>
<organism evidence="3 4">
    <name type="scientific">Cellulomonas edaphi</name>
    <dbReference type="NCBI Taxonomy" id="3053468"/>
    <lineage>
        <taxon>Bacteria</taxon>
        <taxon>Bacillati</taxon>
        <taxon>Actinomycetota</taxon>
        <taxon>Actinomycetes</taxon>
        <taxon>Micrococcales</taxon>
        <taxon>Cellulomonadaceae</taxon>
        <taxon>Cellulomonas</taxon>
    </lineage>
</organism>
<evidence type="ECO:0000313" key="4">
    <source>
        <dbReference type="Proteomes" id="UP001321453"/>
    </source>
</evidence>
<comment type="caution">
    <text evidence="3">The sequence shown here is derived from an EMBL/GenBank/DDBJ whole genome shotgun (WGS) entry which is preliminary data.</text>
</comment>
<accession>A0ABT7S4A8</accession>
<sequence length="122" mass="13051">MPPLRRRGRPGLIGTMARTAVISGTATATANAVTRRQAARDQAADERTSHEQATFEQQQLDAAEQQRQREAAARQAAAQGDQTAAPPAPDDVTARLLQLAELYSAGVLDEAEFTAAKERLLA</sequence>
<name>A0ABT7S4A8_9CELL</name>
<feature type="region of interest" description="Disordered" evidence="1">
    <location>
        <begin position="28"/>
        <end position="91"/>
    </location>
</feature>